<feature type="domain" description="Ubiquitin-like" evidence="10">
    <location>
        <begin position="51"/>
        <end position="113"/>
    </location>
</feature>
<dbReference type="EC" id="2.7.1.67" evidence="4"/>
<dbReference type="InterPro" id="IPR044571">
    <property type="entry name" value="P4KG1-8"/>
</dbReference>
<dbReference type="PROSITE" id="PS50859">
    <property type="entry name" value="LONGIN"/>
    <property type="match status" value="1"/>
</dbReference>
<evidence type="ECO:0000256" key="8">
    <source>
        <dbReference type="ARBA" id="ARBA00022840"/>
    </source>
</evidence>
<name>A0A0E0FJ60_ORYNI</name>
<keyword evidence="5" id="KW-0808">Transferase</keyword>
<dbReference type="CDD" id="cd14824">
    <property type="entry name" value="Longin"/>
    <property type="match status" value="1"/>
</dbReference>
<dbReference type="InterPro" id="IPR010908">
    <property type="entry name" value="Longin_dom"/>
</dbReference>
<dbReference type="PANTHER" id="PTHR45800">
    <property type="entry name" value="PHOSPHATIDYLINOSITOL 4-KINASE GAMMA"/>
    <property type="match status" value="1"/>
</dbReference>
<evidence type="ECO:0000256" key="5">
    <source>
        <dbReference type="ARBA" id="ARBA00022679"/>
    </source>
</evidence>
<dbReference type="PROSITE" id="PS50290">
    <property type="entry name" value="PI3_4_KINASE_3"/>
    <property type="match status" value="1"/>
</dbReference>
<feature type="domain" description="Longin" evidence="12">
    <location>
        <begin position="567"/>
        <end position="638"/>
    </location>
</feature>
<dbReference type="eggNOG" id="KOG0001">
    <property type="taxonomic scope" value="Eukaryota"/>
</dbReference>
<reference evidence="13" key="1">
    <citation type="submission" date="2015-04" db="UniProtKB">
        <authorList>
            <consortium name="EnsemblPlants"/>
        </authorList>
    </citation>
    <scope>IDENTIFICATION</scope>
    <source>
        <strain evidence="13">SL10</strain>
    </source>
</reference>
<dbReference type="HOGENOM" id="CLU_023603_0_0_1"/>
<dbReference type="EnsemblPlants" id="ONIVA01G11070.1">
    <property type="protein sequence ID" value="ONIVA01G11070.1"/>
    <property type="gene ID" value="ONIVA01G11070"/>
</dbReference>
<comment type="similarity">
    <text evidence="2">Belongs to the synaptobrevin family.</text>
</comment>
<evidence type="ECO:0000256" key="3">
    <source>
        <dbReference type="ARBA" id="ARBA00008941"/>
    </source>
</evidence>
<dbReference type="GO" id="GO:0005524">
    <property type="term" value="F:ATP binding"/>
    <property type="evidence" value="ECO:0007669"/>
    <property type="project" value="UniProtKB-KW"/>
</dbReference>
<dbReference type="STRING" id="4536.A0A0E0FJ60"/>
<comment type="subcellular location">
    <subcellularLocation>
        <location evidence="1">Membrane</location>
    </subcellularLocation>
</comment>
<evidence type="ECO:0000256" key="2">
    <source>
        <dbReference type="ARBA" id="ARBA00008025"/>
    </source>
</evidence>
<dbReference type="Pfam" id="PF13774">
    <property type="entry name" value="Longin"/>
    <property type="match status" value="1"/>
</dbReference>
<dbReference type="SUPFAM" id="SSF58038">
    <property type="entry name" value="SNARE fusion complex"/>
    <property type="match status" value="1"/>
</dbReference>
<evidence type="ECO:0000259" key="11">
    <source>
        <dbReference type="PROSITE" id="PS50290"/>
    </source>
</evidence>
<dbReference type="InterPro" id="IPR000626">
    <property type="entry name" value="Ubiquitin-like_dom"/>
</dbReference>
<dbReference type="AlphaFoldDB" id="A0A0E0FJ60"/>
<dbReference type="PANTHER" id="PTHR45800:SF44">
    <property type="entry name" value="1-PHOSPHATIDYLINOSITOL 4-KINASE"/>
    <property type="match status" value="1"/>
</dbReference>
<dbReference type="Gene3D" id="3.30.450.50">
    <property type="entry name" value="Longin domain"/>
    <property type="match status" value="1"/>
</dbReference>
<evidence type="ECO:0000256" key="9">
    <source>
        <dbReference type="ARBA" id="ARBA00023136"/>
    </source>
</evidence>
<keyword evidence="14" id="KW-1185">Reference proteome</keyword>
<dbReference type="InterPro" id="IPR011012">
    <property type="entry name" value="Longin-like_dom_sf"/>
</dbReference>
<dbReference type="SMART" id="SM01270">
    <property type="entry name" value="Longin"/>
    <property type="match status" value="1"/>
</dbReference>
<evidence type="ECO:0000256" key="1">
    <source>
        <dbReference type="ARBA" id="ARBA00004370"/>
    </source>
</evidence>
<dbReference type="PROSITE" id="PS50053">
    <property type="entry name" value="UBIQUITIN_2"/>
    <property type="match status" value="1"/>
</dbReference>
<keyword evidence="9" id="KW-0472">Membrane</keyword>
<dbReference type="Pfam" id="PF00454">
    <property type="entry name" value="PI3_PI4_kinase"/>
    <property type="match status" value="1"/>
</dbReference>
<proteinExistence type="inferred from homology"/>
<accession>A0A0E0FJ60</accession>
<dbReference type="SUPFAM" id="SSF64356">
    <property type="entry name" value="SNARE-like"/>
    <property type="match status" value="1"/>
</dbReference>
<comment type="similarity">
    <text evidence="3">Belongs to the PI3/PI4-kinase family. Type II PI4K subfamily.</text>
</comment>
<dbReference type="SUPFAM" id="SSF54236">
    <property type="entry name" value="Ubiquitin-like"/>
    <property type="match status" value="1"/>
</dbReference>
<evidence type="ECO:0000259" key="10">
    <source>
        <dbReference type="PROSITE" id="PS50053"/>
    </source>
</evidence>
<dbReference type="InterPro" id="IPR011009">
    <property type="entry name" value="Kinase-like_dom_sf"/>
</dbReference>
<evidence type="ECO:0000256" key="7">
    <source>
        <dbReference type="ARBA" id="ARBA00022777"/>
    </source>
</evidence>
<keyword evidence="7" id="KW-0418">Kinase</keyword>
<evidence type="ECO:0000259" key="12">
    <source>
        <dbReference type="PROSITE" id="PS50859"/>
    </source>
</evidence>
<dbReference type="eggNOG" id="KOG2381">
    <property type="taxonomic scope" value="Eukaryota"/>
</dbReference>
<sequence>MASTGIAVSPSNNDALDLADAQLDGDQSSYHHTPEVFLLYLAVPGVPLAKMQVLESDSVATVKLRIQNSKGFVARNQRLVFEGRELSRNDSHIRDYGVRYGSVLHLVIRLSDPRRTAVRTVYGRKFKFQVDQRRNARYMKQEISRNVESPNGIGESVTLVKGEKLDESTLISTICETNTSDTDFLANKSENFNGNEIEESFEQLSISSDIGNNLQFDDAKEKYPLIEPVLVNPSVTLTPKITGMIEATLAGLEMEHTPVMSSEGTGGVYFMLDSSGQEYVAVFKPINEEPMAKDNPNGYPLSSDGEGLKRGTRVGEGAFREVAAYILDHPISGYRVSDELGFAGVPPTVLVRCLNGYVDQTKYDCVEKEPKIGSLQMFVKNSGSCEEFGPRAFPVQEVHKIAVLDMRLANADRHGGNILICKDENGQIELIPIDHGYCLPESFEDCTFDWLYWPQARQPFNVETLDYIKSLDEEEDIKLLKLNGCEPSSKCVRVFRLSTMMLKKGAVRGLTPYEIGNMLCRENITTKSKIEEIVEEAEDVVLPGIGEKAFMEAISGGTFRLPMLVHFTLHIQNGEADNDSTYIIEGRVCYLTMCDCSYPKKLAFQYLEDLKNEFERVNGNQIETAARPYAFIKFDTFIQKTKKLYLDTRTQRNLAKLNDELYEVHQIMTRNFQEVLGVGEKLDHEFAFAPYLCYAASFIIVFSTMDLSMISVHMRLT</sequence>
<dbReference type="OMA" id="EPMAKDN"/>
<evidence type="ECO:0000313" key="14">
    <source>
        <dbReference type="Proteomes" id="UP000006591"/>
    </source>
</evidence>
<reference evidence="13" key="2">
    <citation type="submission" date="2018-04" db="EMBL/GenBank/DDBJ databases">
        <title>OnivRS2 (Oryza nivara Reference Sequence Version 2).</title>
        <authorList>
            <person name="Zhang J."/>
            <person name="Kudrna D."/>
            <person name="Lee S."/>
            <person name="Talag J."/>
            <person name="Rajasekar S."/>
            <person name="Welchert J."/>
            <person name="Hsing Y.-I."/>
            <person name="Wing R.A."/>
        </authorList>
    </citation>
    <scope>NUCLEOTIDE SEQUENCE [LARGE SCALE GENOMIC DNA]</scope>
</reference>
<dbReference type="SMART" id="SM00213">
    <property type="entry name" value="UBQ"/>
    <property type="match status" value="1"/>
</dbReference>
<evidence type="ECO:0000256" key="6">
    <source>
        <dbReference type="ARBA" id="ARBA00022741"/>
    </source>
</evidence>
<dbReference type="Gene3D" id="3.10.20.90">
    <property type="entry name" value="Phosphatidylinositol 3-kinase Catalytic Subunit, Chain A, domain 1"/>
    <property type="match status" value="1"/>
</dbReference>
<feature type="domain" description="PI3K/PI4K catalytic" evidence="11">
    <location>
        <begin position="255"/>
        <end position="549"/>
    </location>
</feature>
<protein>
    <recommendedName>
        <fullName evidence="4">1-phosphatidylinositol 4-kinase</fullName>
        <ecNumber evidence="4">2.7.1.67</ecNumber>
    </recommendedName>
</protein>
<dbReference type="eggNOG" id="KOG0862">
    <property type="taxonomic scope" value="Eukaryota"/>
</dbReference>
<dbReference type="Proteomes" id="UP000006591">
    <property type="component" value="Chromosome 1"/>
</dbReference>
<dbReference type="GO" id="GO:0016020">
    <property type="term" value="C:membrane"/>
    <property type="evidence" value="ECO:0007669"/>
    <property type="project" value="UniProtKB-SubCell"/>
</dbReference>
<dbReference type="InterPro" id="IPR029071">
    <property type="entry name" value="Ubiquitin-like_domsf"/>
</dbReference>
<organism evidence="13">
    <name type="scientific">Oryza nivara</name>
    <name type="common">Indian wild rice</name>
    <name type="synonym">Oryza sativa f. spontanea</name>
    <dbReference type="NCBI Taxonomy" id="4536"/>
    <lineage>
        <taxon>Eukaryota</taxon>
        <taxon>Viridiplantae</taxon>
        <taxon>Streptophyta</taxon>
        <taxon>Embryophyta</taxon>
        <taxon>Tracheophyta</taxon>
        <taxon>Spermatophyta</taxon>
        <taxon>Magnoliopsida</taxon>
        <taxon>Liliopsida</taxon>
        <taxon>Poales</taxon>
        <taxon>Poaceae</taxon>
        <taxon>BOP clade</taxon>
        <taxon>Oryzoideae</taxon>
        <taxon>Oryzeae</taxon>
        <taxon>Oryzinae</taxon>
        <taxon>Oryza</taxon>
    </lineage>
</organism>
<dbReference type="InterPro" id="IPR000403">
    <property type="entry name" value="PI3/4_kinase_cat_dom"/>
</dbReference>
<dbReference type="Pfam" id="PF00240">
    <property type="entry name" value="ubiquitin"/>
    <property type="match status" value="1"/>
</dbReference>
<dbReference type="Gramene" id="ONIVA01G11070.1">
    <property type="protein sequence ID" value="ONIVA01G11070.1"/>
    <property type="gene ID" value="ONIVA01G11070"/>
</dbReference>
<dbReference type="GO" id="GO:0004430">
    <property type="term" value="F:1-phosphatidylinositol 4-kinase activity"/>
    <property type="evidence" value="ECO:0007669"/>
    <property type="project" value="UniProtKB-EC"/>
</dbReference>
<keyword evidence="8" id="KW-0067">ATP-binding</keyword>
<dbReference type="SUPFAM" id="SSF56112">
    <property type="entry name" value="Protein kinase-like (PK-like)"/>
    <property type="match status" value="1"/>
</dbReference>
<keyword evidence="6" id="KW-0547">Nucleotide-binding</keyword>
<evidence type="ECO:0000313" key="13">
    <source>
        <dbReference type="EnsemblPlants" id="ONIVA01G11070.1"/>
    </source>
</evidence>
<evidence type="ECO:0000256" key="4">
    <source>
        <dbReference type="ARBA" id="ARBA00012169"/>
    </source>
</evidence>